<dbReference type="SUPFAM" id="SSF56601">
    <property type="entry name" value="beta-lactamase/transpeptidase-like"/>
    <property type="match status" value="1"/>
</dbReference>
<protein>
    <submittedName>
        <fullName evidence="20">Penicillin-binding protein</fullName>
    </submittedName>
</protein>
<dbReference type="InterPro" id="IPR036950">
    <property type="entry name" value="PBP_transglycosylase"/>
</dbReference>
<dbReference type="InterPro" id="IPR012338">
    <property type="entry name" value="Beta-lactam/transpept-like"/>
</dbReference>
<keyword evidence="10 17" id="KW-1133">Transmembrane helix</keyword>
<dbReference type="EMBL" id="MDKC01000005">
    <property type="protein sequence ID" value="ODG92732.1"/>
    <property type="molecule type" value="Genomic_DNA"/>
</dbReference>
<dbReference type="RefSeq" id="WP_069032932.1">
    <property type="nucleotide sequence ID" value="NZ_MDKC01000005.1"/>
</dbReference>
<dbReference type="Gene3D" id="1.10.3810.10">
    <property type="entry name" value="Biosynthetic peptidoglycan transglycosylase-like"/>
    <property type="match status" value="1"/>
</dbReference>
<dbReference type="Pfam" id="PF00912">
    <property type="entry name" value="Transgly"/>
    <property type="match status" value="1"/>
</dbReference>
<proteinExistence type="predicted"/>
<comment type="caution">
    <text evidence="20">The sequence shown here is derived from an EMBL/GenBank/DDBJ whole genome shotgun (WGS) entry which is preliminary data.</text>
</comment>
<evidence type="ECO:0000259" key="18">
    <source>
        <dbReference type="Pfam" id="PF00905"/>
    </source>
</evidence>
<feature type="domain" description="Penicillin-binding protein transpeptidase" evidence="18">
    <location>
        <begin position="317"/>
        <end position="589"/>
    </location>
</feature>
<evidence type="ECO:0000256" key="16">
    <source>
        <dbReference type="SAM" id="MobiDB-lite"/>
    </source>
</evidence>
<name>A0ABX2ZSP1_9BACI</name>
<accession>A0ABX2ZSP1</accession>
<evidence type="ECO:0000256" key="13">
    <source>
        <dbReference type="ARBA" id="ARBA00023316"/>
    </source>
</evidence>
<sequence length="711" mass="80080">MKKWGYLAIGLLSVLLISFVGFLLIVFLGNYVIDEDKLVVHSSSEMVDLEGNFVSKLYNENHQIVSINDIPDYTKQAVVSIEDERFYKHHGIDTQSIFRAIVNDIKAFSKVQGASTLTQQLAKNVFLTNDKTFMRKTKEVIIAINLERKYTKDQILEMYLNQVYFGHGVYGIGGAAKYYFGKDVKNLSIEESASLAALLKAPSHYDPVTQPVRSLERRNLVLYKMLDTHYITESEYQKAKSKPTVLHITEQKFENGYATYIDMVIKEAKEKYGISYDQLLNGGYKVVVPIHKKTQLTAYKYFKNGNYFPGTDQNAEGAFVLINSETGGVEAAIGGRNYYFQGLNRINVKRQPGSTMKPLLVYSPALETGNYNPYSLLPNEQSALGDYKPKNYNGVYTKTISMFNALIQSANVPAVWLLNDIGIDNAKEYLEKMDLNIPDQGLSMALGGLKIGLTPLELVKAYSAFDHDGDALEPFVINAIYDRNNELVAEAKIKEYKVFSSQTSWYMTKMLKGVVNEGTASRGSFTGDLAGKTGSTNIPGQTNGNKDAWFVGYTPDVVGAIWMGYDKTDSNHFLRNGSTYPTILFKKILSEAGREPSTKFKKPKNIDDLESPINLEPISNVQSKVSFSPFGLFTVVINWNAPTDHRQQYRIYRVKNGKEKLIDTVTGLDEYKDSFVNVFNVPSYYVVPYNPQTKEEGDRSKLVKPNIRNKE</sequence>
<organism evidence="20 21">
    <name type="scientific">Gottfriedia luciferensis</name>
    <dbReference type="NCBI Taxonomy" id="178774"/>
    <lineage>
        <taxon>Bacteria</taxon>
        <taxon>Bacillati</taxon>
        <taxon>Bacillota</taxon>
        <taxon>Bacilli</taxon>
        <taxon>Bacillales</taxon>
        <taxon>Bacillaceae</taxon>
        <taxon>Gottfriedia</taxon>
    </lineage>
</organism>
<dbReference type="Pfam" id="PF00905">
    <property type="entry name" value="Transpeptidase"/>
    <property type="match status" value="1"/>
</dbReference>
<evidence type="ECO:0000256" key="5">
    <source>
        <dbReference type="ARBA" id="ARBA00022679"/>
    </source>
</evidence>
<evidence type="ECO:0000313" key="20">
    <source>
        <dbReference type="EMBL" id="ODG92732.1"/>
    </source>
</evidence>
<feature type="transmembrane region" description="Helical" evidence="17">
    <location>
        <begin position="7"/>
        <end position="33"/>
    </location>
</feature>
<comment type="catalytic activity">
    <reaction evidence="14">
        <text>Preferential cleavage: (Ac)2-L-Lys-D-Ala-|-D-Ala. Also transpeptidation of peptidyl-alanyl moieties that are N-acyl substituents of D-alanine.</text>
        <dbReference type="EC" id="3.4.16.4"/>
    </reaction>
</comment>
<dbReference type="InterPro" id="IPR023346">
    <property type="entry name" value="Lysozyme-like_dom_sf"/>
</dbReference>
<dbReference type="SUPFAM" id="SSF53955">
    <property type="entry name" value="Lysozyme-like"/>
    <property type="match status" value="1"/>
</dbReference>
<evidence type="ECO:0000256" key="12">
    <source>
        <dbReference type="ARBA" id="ARBA00023268"/>
    </source>
</evidence>
<evidence type="ECO:0000256" key="3">
    <source>
        <dbReference type="ARBA" id="ARBA00022670"/>
    </source>
</evidence>
<evidence type="ECO:0000256" key="17">
    <source>
        <dbReference type="SAM" id="Phobius"/>
    </source>
</evidence>
<feature type="domain" description="Glycosyl transferase family 51" evidence="19">
    <location>
        <begin position="51"/>
        <end position="225"/>
    </location>
</feature>
<dbReference type="InterPro" id="IPR001460">
    <property type="entry name" value="PCN-bd_Tpept"/>
</dbReference>
<keyword evidence="9" id="KW-0573">Peptidoglycan synthesis</keyword>
<evidence type="ECO:0000256" key="15">
    <source>
        <dbReference type="ARBA" id="ARBA00049902"/>
    </source>
</evidence>
<evidence type="ECO:0000256" key="4">
    <source>
        <dbReference type="ARBA" id="ARBA00022676"/>
    </source>
</evidence>
<dbReference type="PANTHER" id="PTHR32282">
    <property type="entry name" value="BINDING PROTEIN TRANSPEPTIDASE, PUTATIVE-RELATED"/>
    <property type="match status" value="1"/>
</dbReference>
<keyword evidence="21" id="KW-1185">Reference proteome</keyword>
<keyword evidence="11 17" id="KW-0472">Membrane</keyword>
<evidence type="ECO:0000259" key="19">
    <source>
        <dbReference type="Pfam" id="PF00912"/>
    </source>
</evidence>
<gene>
    <name evidence="20" type="ORF">BED47_17575</name>
</gene>
<evidence type="ECO:0000256" key="2">
    <source>
        <dbReference type="ARBA" id="ARBA00022645"/>
    </source>
</evidence>
<reference evidence="20 21" key="1">
    <citation type="submission" date="2016-07" db="EMBL/GenBank/DDBJ databases">
        <authorList>
            <person name="Townsley L."/>
            <person name="Shank E.A."/>
        </authorList>
    </citation>
    <scope>NUCLEOTIDE SEQUENCE [LARGE SCALE GENOMIC DNA]</scope>
    <source>
        <strain evidence="20 21">CH01</strain>
    </source>
</reference>
<evidence type="ECO:0000313" key="21">
    <source>
        <dbReference type="Proteomes" id="UP000094580"/>
    </source>
</evidence>
<keyword evidence="7" id="KW-0378">Hydrolase</keyword>
<dbReference type="InterPro" id="IPR050396">
    <property type="entry name" value="Glycosyltr_51/Transpeptidase"/>
</dbReference>
<evidence type="ECO:0000256" key="9">
    <source>
        <dbReference type="ARBA" id="ARBA00022984"/>
    </source>
</evidence>
<dbReference type="Proteomes" id="UP000094580">
    <property type="component" value="Unassembled WGS sequence"/>
</dbReference>
<keyword evidence="13" id="KW-0961">Cell wall biogenesis/degradation</keyword>
<evidence type="ECO:0000256" key="6">
    <source>
        <dbReference type="ARBA" id="ARBA00022692"/>
    </source>
</evidence>
<evidence type="ECO:0000256" key="7">
    <source>
        <dbReference type="ARBA" id="ARBA00022801"/>
    </source>
</evidence>
<keyword evidence="6 17" id="KW-0812">Transmembrane</keyword>
<keyword evidence="8" id="KW-0133">Cell shape</keyword>
<keyword evidence="12" id="KW-0511">Multifunctional enzyme</keyword>
<feature type="region of interest" description="Disordered" evidence="16">
    <location>
        <begin position="692"/>
        <end position="711"/>
    </location>
</feature>
<evidence type="ECO:0000256" key="8">
    <source>
        <dbReference type="ARBA" id="ARBA00022960"/>
    </source>
</evidence>
<dbReference type="Gene3D" id="3.40.710.10">
    <property type="entry name" value="DD-peptidase/beta-lactamase superfamily"/>
    <property type="match status" value="1"/>
</dbReference>
<evidence type="ECO:0000256" key="1">
    <source>
        <dbReference type="ARBA" id="ARBA00022475"/>
    </source>
</evidence>
<keyword evidence="3" id="KW-0645">Protease</keyword>
<comment type="catalytic activity">
    <reaction evidence="15">
        <text>[GlcNAc-(1-&gt;4)-Mur2Ac(oyl-L-Ala-gamma-D-Glu-L-Lys-D-Ala-D-Ala)](n)-di-trans,octa-cis-undecaprenyl diphosphate + beta-D-GlcNAc-(1-&gt;4)-Mur2Ac(oyl-L-Ala-gamma-D-Glu-L-Lys-D-Ala-D-Ala)-di-trans,octa-cis-undecaprenyl diphosphate = [GlcNAc-(1-&gt;4)-Mur2Ac(oyl-L-Ala-gamma-D-Glu-L-Lys-D-Ala-D-Ala)](n+1)-di-trans,octa-cis-undecaprenyl diphosphate + di-trans,octa-cis-undecaprenyl diphosphate + H(+)</text>
        <dbReference type="Rhea" id="RHEA:23708"/>
        <dbReference type="Rhea" id="RHEA-COMP:9602"/>
        <dbReference type="Rhea" id="RHEA-COMP:9603"/>
        <dbReference type="ChEBI" id="CHEBI:15378"/>
        <dbReference type="ChEBI" id="CHEBI:58405"/>
        <dbReference type="ChEBI" id="CHEBI:60033"/>
        <dbReference type="ChEBI" id="CHEBI:78435"/>
        <dbReference type="EC" id="2.4.99.28"/>
    </reaction>
</comment>
<evidence type="ECO:0000256" key="11">
    <source>
        <dbReference type="ARBA" id="ARBA00023136"/>
    </source>
</evidence>
<keyword evidence="4" id="KW-0328">Glycosyltransferase</keyword>
<keyword evidence="5" id="KW-0808">Transferase</keyword>
<evidence type="ECO:0000256" key="14">
    <source>
        <dbReference type="ARBA" id="ARBA00034000"/>
    </source>
</evidence>
<dbReference type="NCBIfam" id="TIGR02074">
    <property type="entry name" value="PBP_1a_fam"/>
    <property type="match status" value="1"/>
</dbReference>
<keyword evidence="2" id="KW-0121">Carboxypeptidase</keyword>
<keyword evidence="1" id="KW-1003">Cell membrane</keyword>
<dbReference type="InterPro" id="IPR001264">
    <property type="entry name" value="Glyco_trans_51"/>
</dbReference>
<dbReference type="PANTHER" id="PTHR32282:SF32">
    <property type="entry name" value="PENICILLIN-BINDING PROTEIN 2A"/>
    <property type="match status" value="1"/>
</dbReference>
<evidence type="ECO:0000256" key="10">
    <source>
        <dbReference type="ARBA" id="ARBA00022989"/>
    </source>
</evidence>